<evidence type="ECO:0000313" key="2">
    <source>
        <dbReference type="Proteomes" id="UP000288716"/>
    </source>
</evidence>
<dbReference type="EMBL" id="NCKV01000015">
    <property type="protein sequence ID" value="RWS31958.1"/>
    <property type="molecule type" value="Genomic_DNA"/>
</dbReference>
<name>A0A443SWQ2_9ACAR</name>
<reference evidence="1 2" key="1">
    <citation type="journal article" date="2018" name="Gigascience">
        <title>Genomes of trombidid mites reveal novel predicted allergens and laterally-transferred genes associated with secondary metabolism.</title>
        <authorList>
            <person name="Dong X."/>
            <person name="Chaisiri K."/>
            <person name="Xia D."/>
            <person name="Armstrong S.D."/>
            <person name="Fang Y."/>
            <person name="Donnelly M.J."/>
            <person name="Kadowaki T."/>
            <person name="McGarry J.W."/>
            <person name="Darby A.C."/>
            <person name="Makepeace B.L."/>
        </authorList>
    </citation>
    <scope>NUCLEOTIDE SEQUENCE [LARGE SCALE GENOMIC DNA]</scope>
    <source>
        <strain evidence="1">UoL-UT</strain>
    </source>
</reference>
<dbReference type="PANTHER" id="PTHR15131:SF3">
    <property type="entry name" value="SNRNA-ACTIVATING PROTEIN COMPLEX SUBUNIT 1"/>
    <property type="match status" value="1"/>
</dbReference>
<accession>A0A443SWQ2</accession>
<dbReference type="STRING" id="299467.A0A443SWQ2"/>
<evidence type="ECO:0000313" key="1">
    <source>
        <dbReference type="EMBL" id="RWS31958.1"/>
    </source>
</evidence>
<dbReference type="InterPro" id="IPR019188">
    <property type="entry name" value="SNAPC1"/>
</dbReference>
<organism evidence="1 2">
    <name type="scientific">Leptotrombidium deliense</name>
    <dbReference type="NCBI Taxonomy" id="299467"/>
    <lineage>
        <taxon>Eukaryota</taxon>
        <taxon>Metazoa</taxon>
        <taxon>Ecdysozoa</taxon>
        <taxon>Arthropoda</taxon>
        <taxon>Chelicerata</taxon>
        <taxon>Arachnida</taxon>
        <taxon>Acari</taxon>
        <taxon>Acariformes</taxon>
        <taxon>Trombidiformes</taxon>
        <taxon>Prostigmata</taxon>
        <taxon>Anystina</taxon>
        <taxon>Parasitengona</taxon>
        <taxon>Trombiculoidea</taxon>
        <taxon>Trombiculidae</taxon>
        <taxon>Leptotrombidium</taxon>
    </lineage>
</organism>
<comment type="caution">
    <text evidence="1">The sequence shown here is derived from an EMBL/GenBank/DDBJ whole genome shotgun (WGS) entry which is preliminary data.</text>
</comment>
<keyword evidence="2" id="KW-1185">Reference proteome</keyword>
<dbReference type="Proteomes" id="UP000288716">
    <property type="component" value="Unassembled WGS sequence"/>
</dbReference>
<proteinExistence type="predicted"/>
<dbReference type="GO" id="GO:0019185">
    <property type="term" value="C:snRNA-activating protein complex"/>
    <property type="evidence" value="ECO:0007669"/>
    <property type="project" value="TreeGrafter"/>
</dbReference>
<dbReference type="GO" id="GO:0043565">
    <property type="term" value="F:sequence-specific DNA binding"/>
    <property type="evidence" value="ECO:0007669"/>
    <property type="project" value="TreeGrafter"/>
</dbReference>
<dbReference type="Pfam" id="PF09808">
    <property type="entry name" value="SNAPC1"/>
    <property type="match status" value="1"/>
</dbReference>
<dbReference type="GO" id="GO:0042795">
    <property type="term" value="P:snRNA transcription by RNA polymerase II"/>
    <property type="evidence" value="ECO:0007669"/>
    <property type="project" value="TreeGrafter"/>
</dbReference>
<protein>
    <submittedName>
        <fullName evidence="1">snRNA-activating protein complex subunit 1-like protein</fullName>
    </submittedName>
</protein>
<gene>
    <name evidence="1" type="ORF">B4U80_10548</name>
</gene>
<dbReference type="VEuPathDB" id="VectorBase:LDEU000081"/>
<dbReference type="GO" id="GO:0042796">
    <property type="term" value="P:snRNA transcription by RNA polymerase III"/>
    <property type="evidence" value="ECO:0007669"/>
    <property type="project" value="TreeGrafter"/>
</dbReference>
<dbReference type="PANTHER" id="PTHR15131">
    <property type="entry name" value="SMALL NUCLEAR RNA ACTIVATING COMPLEX, POLYPEPTIDE 1"/>
    <property type="match status" value="1"/>
</dbReference>
<dbReference type="AlphaFoldDB" id="A0A443SWQ2"/>
<sequence>MAAKPVALKSVSAGFRSDVATLFNAFLATESVRFEKFAEVWRLLKFSCIFKGRQNRNEMYEFIEDMFSITLAQLKSSGAIDRQIACLYLLYGLYNKQQIEPKVKIRVTLETLQCLRQLYDRCKSEKHIDAAFIWLKMLSQGAFAFVSDEQVYGPSFIRSAKVVGSDNSEASDLSNQLCFALLPQIDELSKVHFQYQQMKGVQTHESVNSLNLLENDIFDEFNDSLKKLQQQFKCDNGIGFANTVLDRQLCLDHNS</sequence>
<dbReference type="OrthoDB" id="20127at2759"/>